<evidence type="ECO:0000256" key="2">
    <source>
        <dbReference type="SAM" id="Phobius"/>
    </source>
</evidence>
<reference evidence="3 4" key="1">
    <citation type="submission" date="2010-08" db="EMBL/GenBank/DDBJ databases">
        <authorList>
            <consortium name="US DOE Joint Genome Institute (JGI-PGF)"/>
            <person name="Lucas S."/>
            <person name="Copeland A."/>
            <person name="Lapidus A."/>
            <person name="Cheng J.-F."/>
            <person name="Bruce D."/>
            <person name="Goodwin L."/>
            <person name="Pitluck S."/>
            <person name="Land M.L."/>
            <person name="Hauser L."/>
            <person name="Chang Y.-J."/>
            <person name="Anderson I.J."/>
            <person name="Johnson E."/>
            <person name="Mulhopadhyay B."/>
            <person name="Kyrpides N."/>
            <person name="Woyke T.J."/>
        </authorList>
    </citation>
    <scope>NUCLEOTIDE SEQUENCE [LARGE SCALE GENOMIC DNA]</scope>
    <source>
        <strain evidence="3 4">6</strain>
    </source>
</reference>
<keyword evidence="2" id="KW-1133">Transmembrane helix</keyword>
<dbReference type="OrthoDB" id="1925387at2"/>
<dbReference type="AlphaFoldDB" id="I5AUW4"/>
<dbReference type="HOGENOM" id="CLU_091631_1_0_9"/>
<dbReference type="STRING" id="633697.EubceDRAFT1_1810"/>
<evidence type="ECO:0000313" key="4">
    <source>
        <dbReference type="Proteomes" id="UP000005753"/>
    </source>
</evidence>
<proteinExistence type="predicted"/>
<keyword evidence="4" id="KW-1185">Reference proteome</keyword>
<dbReference type="EMBL" id="CM001487">
    <property type="protein sequence ID" value="EIM57587.1"/>
    <property type="molecule type" value="Genomic_DNA"/>
</dbReference>
<gene>
    <name evidence="3" type="ORF">EubceDRAFT1_1810</name>
</gene>
<keyword evidence="2" id="KW-0812">Transmembrane</keyword>
<dbReference type="eggNOG" id="ENOG5032YWY">
    <property type="taxonomic scope" value="Bacteria"/>
</dbReference>
<keyword evidence="2" id="KW-0472">Membrane</keyword>
<feature type="transmembrane region" description="Helical" evidence="2">
    <location>
        <begin position="24"/>
        <end position="43"/>
    </location>
</feature>
<dbReference type="Proteomes" id="UP000005753">
    <property type="component" value="Chromosome"/>
</dbReference>
<feature type="region of interest" description="Disordered" evidence="1">
    <location>
        <begin position="192"/>
        <end position="212"/>
    </location>
</feature>
<feature type="compositionally biased region" description="Basic and acidic residues" evidence="1">
    <location>
        <begin position="192"/>
        <end position="205"/>
    </location>
</feature>
<evidence type="ECO:0000256" key="1">
    <source>
        <dbReference type="SAM" id="MobiDB-lite"/>
    </source>
</evidence>
<accession>I5AUW4</accession>
<organism evidence="3 4">
    <name type="scientific">Eubacterium cellulosolvens (strain ATCC 43171 / JCM 9499 / 6)</name>
    <name type="common">Cillobacterium cellulosolvens</name>
    <dbReference type="NCBI Taxonomy" id="633697"/>
    <lineage>
        <taxon>Bacteria</taxon>
        <taxon>Bacillati</taxon>
        <taxon>Bacillota</taxon>
        <taxon>Clostridia</taxon>
        <taxon>Eubacteriales</taxon>
        <taxon>Eubacteriaceae</taxon>
        <taxon>Eubacterium</taxon>
    </lineage>
</organism>
<reference evidence="3 4" key="2">
    <citation type="submission" date="2012-02" db="EMBL/GenBank/DDBJ databases">
        <title>Improved High-Quality Draft sequence of Eubacterium cellulosolvens 6.</title>
        <authorList>
            <consortium name="US DOE Joint Genome Institute"/>
            <person name="Lucas S."/>
            <person name="Han J."/>
            <person name="Lapidus A."/>
            <person name="Cheng J.-F."/>
            <person name="Goodwin L."/>
            <person name="Pitluck S."/>
            <person name="Peters L."/>
            <person name="Mikhailova N."/>
            <person name="Gu W."/>
            <person name="Detter J.C."/>
            <person name="Han C."/>
            <person name="Tapia R."/>
            <person name="Land M."/>
            <person name="Hauser L."/>
            <person name="Kyrpides N."/>
            <person name="Ivanova N."/>
            <person name="Pagani I."/>
            <person name="Johnson E."/>
            <person name="Mukhopadhyay B."/>
            <person name="Anderson I."/>
            <person name="Woyke T."/>
        </authorList>
    </citation>
    <scope>NUCLEOTIDE SEQUENCE [LARGE SCALE GENOMIC DNA]</scope>
    <source>
        <strain evidence="3 4">6</strain>
    </source>
</reference>
<name>I5AUW4_EUBC6</name>
<sequence length="262" mass="30086">MSKGQWKQLKGKGPGAYLRYFWDYYRILTLVIVGVLFFIAYLVTSISRHKDIGFQAIFVNAAKQSDNQEVELAKSFAEYAGIDMSEKQVLINLSEYETPGSPIGTQYDMAVAAEVNTQISLKELDVLAADAANFEYYLSLTSFVDLRDVLTEEQLKKYDDRIYYVDLARVREQQKKMADPQYEYPVIPKDEAVQKEQKSSYRKPDPSQMEEPVPIGIFMDDMNLIREEKMYPDTVSVLGFAQNGRRTELAVKLLEFLESEQA</sequence>
<evidence type="ECO:0000313" key="3">
    <source>
        <dbReference type="EMBL" id="EIM57587.1"/>
    </source>
</evidence>
<protein>
    <submittedName>
        <fullName evidence="3">Uncharacterized protein</fullName>
    </submittedName>
</protein>